<evidence type="ECO:0000313" key="10">
    <source>
        <dbReference type="EMBL" id="PRY37686.1"/>
    </source>
</evidence>
<feature type="transmembrane region" description="Helical" evidence="9">
    <location>
        <begin position="44"/>
        <end position="62"/>
    </location>
</feature>
<feature type="transmembrane region" description="Helical" evidence="9">
    <location>
        <begin position="204"/>
        <end position="222"/>
    </location>
</feature>
<proteinExistence type="inferred from homology"/>
<dbReference type="PANTHER" id="PTHR33281:SF19">
    <property type="entry name" value="VOLTAGE-DEPENDENT ANION CHANNEL-FORMING PROTEIN YNEE"/>
    <property type="match status" value="1"/>
</dbReference>
<dbReference type="OrthoDB" id="445589at2"/>
<dbReference type="EMBL" id="PVTE01000010">
    <property type="protein sequence ID" value="PRY37686.1"/>
    <property type="molecule type" value="Genomic_DNA"/>
</dbReference>
<keyword evidence="4 9" id="KW-0812">Transmembrane</keyword>
<dbReference type="GO" id="GO:0005254">
    <property type="term" value="F:chloride channel activity"/>
    <property type="evidence" value="ECO:0007669"/>
    <property type="project" value="InterPro"/>
</dbReference>
<keyword evidence="3" id="KW-1003">Cell membrane</keyword>
<comment type="similarity">
    <text evidence="8">Belongs to the anion channel-forming bestrophin (TC 1.A.46) family.</text>
</comment>
<dbReference type="PANTHER" id="PTHR33281">
    <property type="entry name" value="UPF0187 PROTEIN YNEE"/>
    <property type="match status" value="1"/>
</dbReference>
<evidence type="ECO:0000256" key="6">
    <source>
        <dbReference type="ARBA" id="ARBA00023065"/>
    </source>
</evidence>
<keyword evidence="7 9" id="KW-0472">Membrane</keyword>
<evidence type="ECO:0000256" key="5">
    <source>
        <dbReference type="ARBA" id="ARBA00022989"/>
    </source>
</evidence>
<dbReference type="Pfam" id="PF25539">
    <property type="entry name" value="Bestrophin_2"/>
    <property type="match status" value="1"/>
</dbReference>
<organism evidence="10 11">
    <name type="scientific">Spirosoma oryzae</name>
    <dbReference type="NCBI Taxonomy" id="1469603"/>
    <lineage>
        <taxon>Bacteria</taxon>
        <taxon>Pseudomonadati</taxon>
        <taxon>Bacteroidota</taxon>
        <taxon>Cytophagia</taxon>
        <taxon>Cytophagales</taxon>
        <taxon>Cytophagaceae</taxon>
        <taxon>Spirosoma</taxon>
    </lineage>
</organism>
<keyword evidence="2" id="KW-0813">Transport</keyword>
<evidence type="ECO:0000256" key="9">
    <source>
        <dbReference type="SAM" id="Phobius"/>
    </source>
</evidence>
<keyword evidence="6" id="KW-0406">Ion transport</keyword>
<dbReference type="InterPro" id="IPR044669">
    <property type="entry name" value="YneE/VCCN1/2-like"/>
</dbReference>
<comment type="subcellular location">
    <subcellularLocation>
        <location evidence="1">Cell membrane</location>
        <topology evidence="1">Multi-pass membrane protein</topology>
    </subcellularLocation>
</comment>
<evidence type="ECO:0000256" key="7">
    <source>
        <dbReference type="ARBA" id="ARBA00023136"/>
    </source>
</evidence>
<feature type="transmembrane region" description="Helical" evidence="9">
    <location>
        <begin position="12"/>
        <end position="32"/>
    </location>
</feature>
<accession>A0A2T0SW93</accession>
<evidence type="ECO:0000256" key="3">
    <source>
        <dbReference type="ARBA" id="ARBA00022475"/>
    </source>
</evidence>
<name>A0A2T0SW93_9BACT</name>
<evidence type="ECO:0000256" key="1">
    <source>
        <dbReference type="ARBA" id="ARBA00004651"/>
    </source>
</evidence>
<gene>
    <name evidence="10" type="ORF">CLV58_110156</name>
</gene>
<keyword evidence="11" id="KW-1185">Reference proteome</keyword>
<dbReference type="GO" id="GO:0005886">
    <property type="term" value="C:plasma membrane"/>
    <property type="evidence" value="ECO:0007669"/>
    <property type="project" value="UniProtKB-SubCell"/>
</dbReference>
<comment type="caution">
    <text evidence="10">The sequence shown here is derived from an EMBL/GenBank/DDBJ whole genome shotgun (WGS) entry which is preliminary data.</text>
</comment>
<dbReference type="RefSeq" id="WP_106138405.1">
    <property type="nucleotide sequence ID" value="NZ_PVTE01000010.1"/>
</dbReference>
<sequence length="297" mass="33854">MLLNKQIPLRYLFGNVKHEMLYILVIGLLTHYLKNHFRNQIPDMPISIPAFIGTAISVLLSFKLNQSYDRWWEARKVWGGIVNDSRTFVIQMQSFVQAGNETRIQAIAHRHIAWLYSLGQALRGLDPTENLAPYLSETDLDALQAHTNKPLAILQRNSLDLSGLQQDGQLPLFSLIQLNATLVNFSNQMGMCERIKSTVFPATYRQYLHWIIYLFTIVLSIALGKIDIIFELPLLLAISTGFFLLEKTADSLQDPFNNQPTDTAMTAIARNIEINIRQLLGEHTIPKPVEPTDYYLS</sequence>
<dbReference type="AlphaFoldDB" id="A0A2T0SW93"/>
<dbReference type="Proteomes" id="UP000238375">
    <property type="component" value="Unassembled WGS sequence"/>
</dbReference>
<protein>
    <submittedName>
        <fullName evidence="10">Putative membrane protein</fullName>
    </submittedName>
</protein>
<keyword evidence="5 9" id="KW-1133">Transmembrane helix</keyword>
<evidence type="ECO:0000256" key="8">
    <source>
        <dbReference type="ARBA" id="ARBA00034708"/>
    </source>
</evidence>
<evidence type="ECO:0000256" key="4">
    <source>
        <dbReference type="ARBA" id="ARBA00022692"/>
    </source>
</evidence>
<evidence type="ECO:0000256" key="2">
    <source>
        <dbReference type="ARBA" id="ARBA00022448"/>
    </source>
</evidence>
<reference evidence="10 11" key="1">
    <citation type="submission" date="2018-03" db="EMBL/GenBank/DDBJ databases">
        <title>Genomic Encyclopedia of Archaeal and Bacterial Type Strains, Phase II (KMG-II): from individual species to whole genera.</title>
        <authorList>
            <person name="Goeker M."/>
        </authorList>
    </citation>
    <scope>NUCLEOTIDE SEQUENCE [LARGE SCALE GENOMIC DNA]</scope>
    <source>
        <strain evidence="10 11">DSM 28354</strain>
    </source>
</reference>
<evidence type="ECO:0000313" key="11">
    <source>
        <dbReference type="Proteomes" id="UP000238375"/>
    </source>
</evidence>